<dbReference type="Pfam" id="PF13895">
    <property type="entry name" value="Ig_2"/>
    <property type="match status" value="1"/>
</dbReference>
<dbReference type="AlphaFoldDB" id="A0A5F8H4T0"/>
<keyword evidence="3" id="KW-0325">Glycoprotein</keyword>
<dbReference type="PROSITE" id="PS50835">
    <property type="entry name" value="IG_LIKE"/>
    <property type="match status" value="2"/>
</dbReference>
<reference evidence="9 10" key="1">
    <citation type="journal article" date="2007" name="Nature">
        <title>Genome of the marsupial Monodelphis domestica reveals innovation in non-coding sequences.</title>
        <authorList>
            <person name="Mikkelsen T.S."/>
            <person name="Wakefield M.J."/>
            <person name="Aken B."/>
            <person name="Amemiya C.T."/>
            <person name="Chang J.L."/>
            <person name="Duke S."/>
            <person name="Garber M."/>
            <person name="Gentles A.J."/>
            <person name="Goodstadt L."/>
            <person name="Heger A."/>
            <person name="Jurka J."/>
            <person name="Kamal M."/>
            <person name="Mauceli E."/>
            <person name="Searle S.M."/>
            <person name="Sharpe T."/>
            <person name="Baker M.L."/>
            <person name="Batzer M.A."/>
            <person name="Benos P.V."/>
            <person name="Belov K."/>
            <person name="Clamp M."/>
            <person name="Cook A."/>
            <person name="Cuff J."/>
            <person name="Das R."/>
            <person name="Davidow L."/>
            <person name="Deakin J.E."/>
            <person name="Fazzari M.J."/>
            <person name="Glass J.L."/>
            <person name="Grabherr M."/>
            <person name="Greally J.M."/>
            <person name="Gu W."/>
            <person name="Hore T.A."/>
            <person name="Huttley G.A."/>
            <person name="Kleber M."/>
            <person name="Jirtle R.L."/>
            <person name="Koina E."/>
            <person name="Lee J.T."/>
            <person name="Mahony S."/>
            <person name="Marra M.A."/>
            <person name="Miller R.D."/>
            <person name="Nicholls R.D."/>
            <person name="Oda M."/>
            <person name="Papenfuss A.T."/>
            <person name="Parra Z.E."/>
            <person name="Pollock D.D."/>
            <person name="Ray D.A."/>
            <person name="Schein J.E."/>
            <person name="Speed T.P."/>
            <person name="Thompson K."/>
            <person name="VandeBerg J.L."/>
            <person name="Wade C.M."/>
            <person name="Walker J.A."/>
            <person name="Waters P.D."/>
            <person name="Webber C."/>
            <person name="Weidman J.R."/>
            <person name="Xie X."/>
            <person name="Zody M.C."/>
            <person name="Baldwin J."/>
            <person name="Abdouelleil A."/>
            <person name="Abdulkadir J."/>
            <person name="Abebe A."/>
            <person name="Abera B."/>
            <person name="Abreu J."/>
            <person name="Acer S.C."/>
            <person name="Aftuck L."/>
            <person name="Alexander A."/>
            <person name="An P."/>
            <person name="Anderson E."/>
            <person name="Anderson S."/>
            <person name="Arachi H."/>
            <person name="Azer M."/>
            <person name="Bachantsang P."/>
            <person name="Barry A."/>
            <person name="Bayul T."/>
            <person name="Berlin A."/>
            <person name="Bessette D."/>
            <person name="Bloom T."/>
            <person name="Bloom T."/>
            <person name="Boguslavskiy L."/>
            <person name="Bonnet C."/>
            <person name="Boukhgalter B."/>
            <person name="Bourzgui I."/>
            <person name="Brown A."/>
            <person name="Cahill P."/>
            <person name="Channer S."/>
            <person name="Cheshatsang Y."/>
            <person name="Chuda L."/>
            <person name="Citroen M."/>
            <person name="Collymore A."/>
            <person name="Cooke P."/>
            <person name="Costello M."/>
            <person name="D'Aco K."/>
            <person name="Daza R."/>
            <person name="De Haan G."/>
            <person name="DeGray S."/>
            <person name="DeMaso C."/>
            <person name="Dhargay N."/>
            <person name="Dooley K."/>
            <person name="Dooley E."/>
            <person name="Doricent M."/>
            <person name="Dorje P."/>
            <person name="Dorjee K."/>
            <person name="Dupes A."/>
            <person name="Elong R."/>
            <person name="Falk J."/>
            <person name="Farina A."/>
            <person name="Faro S."/>
            <person name="Ferguson D."/>
            <person name="Fisher S."/>
            <person name="Foley C.D."/>
            <person name="Franke A."/>
            <person name="Friedrich D."/>
            <person name="Gadbois L."/>
            <person name="Gearin G."/>
            <person name="Gearin C.R."/>
            <person name="Giannoukos G."/>
            <person name="Goode T."/>
            <person name="Graham J."/>
            <person name="Grandbois E."/>
            <person name="Grewal S."/>
            <person name="Gyaltsen K."/>
            <person name="Hafez N."/>
            <person name="Hagos B."/>
            <person name="Hall J."/>
            <person name="Henson C."/>
            <person name="Hollinger A."/>
            <person name="Honan T."/>
            <person name="Huard M.D."/>
            <person name="Hughes L."/>
            <person name="Hurhula B."/>
            <person name="Husby M.E."/>
            <person name="Kamat A."/>
            <person name="Kanga B."/>
            <person name="Kashin S."/>
            <person name="Khazanovich D."/>
            <person name="Kisner P."/>
            <person name="Lance K."/>
            <person name="Lara M."/>
            <person name="Lee W."/>
            <person name="Lennon N."/>
            <person name="Letendre F."/>
            <person name="LeVine R."/>
            <person name="Lipovsky A."/>
            <person name="Liu X."/>
            <person name="Liu J."/>
            <person name="Liu S."/>
            <person name="Lokyitsang T."/>
            <person name="Lokyitsang Y."/>
            <person name="Lubonja R."/>
            <person name="Lui A."/>
            <person name="MacDonald P."/>
            <person name="Magnisalis V."/>
            <person name="Maru K."/>
            <person name="Matthews C."/>
            <person name="McCusker W."/>
            <person name="McDonough S."/>
            <person name="Mehta T."/>
            <person name="Meldrim J."/>
            <person name="Meneus L."/>
            <person name="Mihai O."/>
            <person name="Mihalev A."/>
            <person name="Mihova T."/>
            <person name="Mittelman R."/>
            <person name="Mlenga V."/>
            <person name="Montmayeur A."/>
            <person name="Mulrain L."/>
            <person name="Navidi A."/>
            <person name="Naylor J."/>
            <person name="Negash T."/>
            <person name="Nguyen T."/>
            <person name="Nguyen N."/>
            <person name="Nicol R."/>
            <person name="Norbu C."/>
            <person name="Norbu N."/>
            <person name="Novod N."/>
            <person name="O'Neill B."/>
            <person name="Osman S."/>
            <person name="Markiewicz E."/>
            <person name="Oyono O.L."/>
            <person name="Patti C."/>
            <person name="Phunkhang P."/>
            <person name="Pierre F."/>
            <person name="Priest M."/>
            <person name="Raghuraman S."/>
            <person name="Rege F."/>
            <person name="Reyes R."/>
            <person name="Rise C."/>
            <person name="Rogov P."/>
            <person name="Ross K."/>
            <person name="Ryan E."/>
            <person name="Settipalli S."/>
            <person name="Shea T."/>
            <person name="Sherpa N."/>
            <person name="Shi L."/>
            <person name="Shih D."/>
            <person name="Sparrow T."/>
            <person name="Spaulding J."/>
            <person name="Stalker J."/>
            <person name="Stange-Thomann N."/>
            <person name="Stavropoulos S."/>
            <person name="Stone C."/>
            <person name="Strader C."/>
            <person name="Tesfaye S."/>
            <person name="Thomson T."/>
            <person name="Thoulutsang Y."/>
            <person name="Thoulutsang D."/>
            <person name="Topham K."/>
            <person name="Topping I."/>
            <person name="Tsamla T."/>
            <person name="Vassiliev H."/>
            <person name="Vo A."/>
            <person name="Wangchuk T."/>
            <person name="Wangdi T."/>
            <person name="Weiand M."/>
            <person name="Wilkinson J."/>
            <person name="Wilson A."/>
            <person name="Yadav S."/>
            <person name="Young G."/>
            <person name="Yu Q."/>
            <person name="Zembek L."/>
            <person name="Zhong D."/>
            <person name="Zimmer A."/>
            <person name="Zwirko Z."/>
            <person name="Jaffe D.B."/>
            <person name="Alvarez P."/>
            <person name="Brockman W."/>
            <person name="Butler J."/>
            <person name="Chin C."/>
            <person name="Gnerre S."/>
            <person name="MacCallum I."/>
            <person name="Graves J.A."/>
            <person name="Ponting C.P."/>
            <person name="Breen M."/>
            <person name="Samollow P.B."/>
            <person name="Lander E.S."/>
            <person name="Lindblad-Toh K."/>
        </authorList>
    </citation>
    <scope>NUCLEOTIDE SEQUENCE [LARGE SCALE GENOMIC DNA]</scope>
</reference>
<dbReference type="InterPro" id="IPR013783">
    <property type="entry name" value="Ig-like_fold"/>
</dbReference>
<dbReference type="FunFam" id="2.60.40.10:FF:000244">
    <property type="entry name" value="carcinoembryonic antigen-related cell adhesion molecule 16"/>
    <property type="match status" value="1"/>
</dbReference>
<keyword evidence="2" id="KW-1015">Disulfide bond</keyword>
<evidence type="ECO:0000256" key="3">
    <source>
        <dbReference type="ARBA" id="ARBA00023180"/>
    </source>
</evidence>
<keyword evidence="1" id="KW-0732">Signal</keyword>
<dbReference type="InterPro" id="IPR003598">
    <property type="entry name" value="Ig_sub2"/>
</dbReference>
<feature type="compositionally biased region" description="Polar residues" evidence="6">
    <location>
        <begin position="7"/>
        <end position="18"/>
    </location>
</feature>
<sequence length="456" mass="51041">MQGLLAAQTQKQNKNRQQSPGPSRSGSRSRSRSRSCSHSASPSPSPPRTGNRTAHCSSHHSSSYARTLTHSHHSHNANHHPFNSCPTRRKATGLAERKAEIGRSSYGREKRAASILSCWSQPTSAWELTIVPEPTYVAAGETQVLNFKGFNGTAVKYVWNYKYVESDTNYNLLYEYNVLTGQQHPSQGRVHVSPNGSLVIPRANEYDVRYYILEVFDNASHVYRGQFGLFLYEKNLKKPDLTVNRKSPVTENTYVYFSCTSHNKNAAKVRWRFQNKILILNKRMGLYQDNETLAINHVKAEDNGGFQCEVWNPAASRLSDPINLTVIYGPEEIKLYPNSVNGSINVTSKENLTLACEATSLPPAQYTWQFNGSSISENSGHNYTIYHASWENAGTYVCLAMNNVTNATISANITVRLIENKAQKMSGWVIAGILAAILTATLVIVSFIYRRLIQLQ</sequence>
<feature type="compositionally biased region" description="Basic residues" evidence="6">
    <location>
        <begin position="69"/>
        <end position="78"/>
    </location>
</feature>
<evidence type="ECO:0000256" key="2">
    <source>
        <dbReference type="ARBA" id="ARBA00023157"/>
    </source>
</evidence>
<feature type="domain" description="Ig-like" evidence="8">
    <location>
        <begin position="239"/>
        <end position="325"/>
    </location>
</feature>
<proteinExistence type="inferred from homology"/>
<evidence type="ECO:0000256" key="4">
    <source>
        <dbReference type="ARBA" id="ARBA00023319"/>
    </source>
</evidence>
<organism evidence="9 10">
    <name type="scientific">Monodelphis domestica</name>
    <name type="common">Gray short-tailed opossum</name>
    <dbReference type="NCBI Taxonomy" id="13616"/>
    <lineage>
        <taxon>Eukaryota</taxon>
        <taxon>Metazoa</taxon>
        <taxon>Chordata</taxon>
        <taxon>Craniata</taxon>
        <taxon>Vertebrata</taxon>
        <taxon>Euteleostomi</taxon>
        <taxon>Mammalia</taxon>
        <taxon>Metatheria</taxon>
        <taxon>Didelphimorphia</taxon>
        <taxon>Didelphidae</taxon>
        <taxon>Monodelphis</taxon>
    </lineage>
</organism>
<feature type="compositionally biased region" description="Basic and acidic residues" evidence="6">
    <location>
        <begin position="95"/>
        <end position="105"/>
    </location>
</feature>
<evidence type="ECO:0000259" key="8">
    <source>
        <dbReference type="PROSITE" id="PS50835"/>
    </source>
</evidence>
<name>A0A5F8H4T0_MONDO</name>
<evidence type="ECO:0000256" key="5">
    <source>
        <dbReference type="ARBA" id="ARBA00038222"/>
    </source>
</evidence>
<dbReference type="InterPro" id="IPR003599">
    <property type="entry name" value="Ig_sub"/>
</dbReference>
<dbReference type="GeneTree" id="ENSGT01100000263479"/>
<comment type="similarity">
    <text evidence="5">Belongs to the immunoglobulin superfamily. CEA family.</text>
</comment>
<dbReference type="PANTHER" id="PTHR44337:SF20">
    <property type="entry name" value="CARCINOEMBRYONIC ANTIGEN-RELATED CELL ADHESION MOLECULE 5-RELATED"/>
    <property type="match status" value="1"/>
</dbReference>
<protein>
    <submittedName>
        <fullName evidence="9">Carcinoembryonic antigen-related cell adhesion molecule 6-like</fullName>
    </submittedName>
</protein>
<evidence type="ECO:0000256" key="7">
    <source>
        <dbReference type="SAM" id="Phobius"/>
    </source>
</evidence>
<dbReference type="Pfam" id="PF13927">
    <property type="entry name" value="Ig_3"/>
    <property type="match status" value="1"/>
</dbReference>
<keyword evidence="7" id="KW-0812">Transmembrane</keyword>
<dbReference type="SUPFAM" id="SSF48726">
    <property type="entry name" value="Immunoglobulin"/>
    <property type="match status" value="3"/>
</dbReference>
<dbReference type="InterPro" id="IPR052598">
    <property type="entry name" value="IgSF_CEA-related"/>
</dbReference>
<feature type="domain" description="Ig-like" evidence="8">
    <location>
        <begin position="330"/>
        <end position="414"/>
    </location>
</feature>
<accession>A0A5F8H4T0</accession>
<feature type="transmembrane region" description="Helical" evidence="7">
    <location>
        <begin position="425"/>
        <end position="449"/>
    </location>
</feature>
<reference evidence="9" key="2">
    <citation type="submission" date="2025-08" db="UniProtKB">
        <authorList>
            <consortium name="Ensembl"/>
        </authorList>
    </citation>
    <scope>IDENTIFICATION</scope>
</reference>
<dbReference type="InterPro" id="IPR007110">
    <property type="entry name" value="Ig-like_dom"/>
</dbReference>
<evidence type="ECO:0000313" key="9">
    <source>
        <dbReference type="Ensembl" id="ENSMODP00000054544.1"/>
    </source>
</evidence>
<evidence type="ECO:0000256" key="6">
    <source>
        <dbReference type="SAM" id="MobiDB-lite"/>
    </source>
</evidence>
<keyword evidence="7" id="KW-0472">Membrane</keyword>
<keyword evidence="10" id="KW-1185">Reference proteome</keyword>
<dbReference type="Ensembl" id="ENSMODT00000070504.1">
    <property type="protein sequence ID" value="ENSMODP00000054544.1"/>
    <property type="gene ID" value="ENSMODG00000009507.3"/>
</dbReference>
<dbReference type="Proteomes" id="UP000002280">
    <property type="component" value="Chromosome 2"/>
</dbReference>
<keyword evidence="4" id="KW-0393">Immunoglobulin domain</keyword>
<keyword evidence="7" id="KW-1133">Transmembrane helix</keyword>
<reference evidence="9" key="3">
    <citation type="submission" date="2025-09" db="UniProtKB">
        <authorList>
            <consortium name="Ensembl"/>
        </authorList>
    </citation>
    <scope>IDENTIFICATION</scope>
</reference>
<feature type="region of interest" description="Disordered" evidence="6">
    <location>
        <begin position="1"/>
        <end position="105"/>
    </location>
</feature>
<dbReference type="Gene3D" id="2.60.40.10">
    <property type="entry name" value="Immunoglobulins"/>
    <property type="match status" value="3"/>
</dbReference>
<dbReference type="Bgee" id="ENSMODG00000009507">
    <property type="expression patterns" value="Expressed in spermatid and 11 other cell types or tissues"/>
</dbReference>
<dbReference type="InterPro" id="IPR036179">
    <property type="entry name" value="Ig-like_dom_sf"/>
</dbReference>
<dbReference type="SMART" id="SM00409">
    <property type="entry name" value="IG"/>
    <property type="match status" value="3"/>
</dbReference>
<evidence type="ECO:0000256" key="1">
    <source>
        <dbReference type="ARBA" id="ARBA00022729"/>
    </source>
</evidence>
<evidence type="ECO:0000313" key="10">
    <source>
        <dbReference type="Proteomes" id="UP000002280"/>
    </source>
</evidence>
<dbReference type="SMART" id="SM00408">
    <property type="entry name" value="IGc2"/>
    <property type="match status" value="2"/>
</dbReference>
<dbReference type="PANTHER" id="PTHR44337">
    <property type="entry name" value="CARCINOEMBRYONIC ANTIGEN-RELATED CELL ADHESION MOLECULE 8"/>
    <property type="match status" value="1"/>
</dbReference>